<feature type="transmembrane region" description="Helical" evidence="1">
    <location>
        <begin position="426"/>
        <end position="446"/>
    </location>
</feature>
<feature type="transmembrane region" description="Helical" evidence="1">
    <location>
        <begin position="744"/>
        <end position="761"/>
    </location>
</feature>
<dbReference type="STRING" id="1912961.BU204_13785"/>
<gene>
    <name evidence="2" type="ORF">BU204_13785</name>
</gene>
<feature type="transmembrane region" description="Helical" evidence="1">
    <location>
        <begin position="394"/>
        <end position="414"/>
    </location>
</feature>
<feature type="transmembrane region" description="Helical" evidence="1">
    <location>
        <begin position="256"/>
        <end position="278"/>
    </location>
</feature>
<feature type="transmembrane region" description="Helical" evidence="1">
    <location>
        <begin position="458"/>
        <end position="475"/>
    </location>
</feature>
<evidence type="ECO:0000313" key="3">
    <source>
        <dbReference type="Proteomes" id="UP000185596"/>
    </source>
</evidence>
<organism evidence="2 3">
    <name type="scientific">Actinophytocola xanthii</name>
    <dbReference type="NCBI Taxonomy" id="1912961"/>
    <lineage>
        <taxon>Bacteria</taxon>
        <taxon>Bacillati</taxon>
        <taxon>Actinomycetota</taxon>
        <taxon>Actinomycetes</taxon>
        <taxon>Pseudonocardiales</taxon>
        <taxon>Pseudonocardiaceae</taxon>
    </lineage>
</organism>
<feature type="transmembrane region" description="Helical" evidence="1">
    <location>
        <begin position="133"/>
        <end position="151"/>
    </location>
</feature>
<name>A0A1Q8CRN5_9PSEU</name>
<comment type="caution">
    <text evidence="2">The sequence shown here is derived from an EMBL/GenBank/DDBJ whole genome shotgun (WGS) entry which is preliminary data.</text>
</comment>
<dbReference type="PANTHER" id="PTHR38454">
    <property type="entry name" value="INTEGRAL MEMBRANE PROTEIN-RELATED"/>
    <property type="match status" value="1"/>
</dbReference>
<dbReference type="AlphaFoldDB" id="A0A1Q8CRN5"/>
<feature type="transmembrane region" description="Helical" evidence="1">
    <location>
        <begin position="183"/>
        <end position="200"/>
    </location>
</feature>
<evidence type="ECO:0008006" key="4">
    <source>
        <dbReference type="Google" id="ProtNLM"/>
    </source>
</evidence>
<accession>A0A1Q8CRN5</accession>
<keyword evidence="3" id="KW-1185">Reference proteome</keyword>
<dbReference type="InterPro" id="IPR018580">
    <property type="entry name" value="Uncharacterised_YfhO"/>
</dbReference>
<feature type="transmembrane region" description="Helical" evidence="1">
    <location>
        <begin position="205"/>
        <end position="220"/>
    </location>
</feature>
<feature type="transmembrane region" description="Helical" evidence="1">
    <location>
        <begin position="329"/>
        <end position="346"/>
    </location>
</feature>
<protein>
    <recommendedName>
        <fullName evidence="4">YfhO family protein</fullName>
    </recommendedName>
</protein>
<feature type="transmembrane region" description="Helical" evidence="1">
    <location>
        <begin position="358"/>
        <end position="382"/>
    </location>
</feature>
<evidence type="ECO:0000256" key="1">
    <source>
        <dbReference type="SAM" id="Phobius"/>
    </source>
</evidence>
<dbReference type="PANTHER" id="PTHR38454:SF1">
    <property type="entry name" value="INTEGRAL MEMBRANE PROTEIN"/>
    <property type="match status" value="1"/>
</dbReference>
<keyword evidence="1" id="KW-0472">Membrane</keyword>
<keyword evidence="1" id="KW-1133">Transmembrane helix</keyword>
<evidence type="ECO:0000313" key="2">
    <source>
        <dbReference type="EMBL" id="OLF17003.1"/>
    </source>
</evidence>
<feature type="transmembrane region" description="Helical" evidence="1">
    <location>
        <begin position="18"/>
        <end position="37"/>
    </location>
</feature>
<feature type="transmembrane region" description="Helical" evidence="1">
    <location>
        <begin position="480"/>
        <end position="502"/>
    </location>
</feature>
<dbReference type="EMBL" id="MSIE01000022">
    <property type="protein sequence ID" value="OLF17003.1"/>
    <property type="molecule type" value="Genomic_DNA"/>
</dbReference>
<dbReference type="Proteomes" id="UP000185596">
    <property type="component" value="Unassembled WGS sequence"/>
</dbReference>
<reference evidence="2 3" key="1">
    <citation type="submission" date="2016-12" db="EMBL/GenBank/DDBJ databases">
        <title>The draft genome sequence of Actinophytocola sp. 11-183.</title>
        <authorList>
            <person name="Wang W."/>
            <person name="Yuan L."/>
        </authorList>
    </citation>
    <scope>NUCLEOTIDE SEQUENCE [LARGE SCALE GENOMIC DNA]</scope>
    <source>
        <strain evidence="2 3">11-183</strain>
    </source>
</reference>
<keyword evidence="1" id="KW-0812">Transmembrane</keyword>
<proteinExistence type="predicted"/>
<sequence>MTPPETAPPRRARFRPELVATLVIVASVIAFVAYRLGPSLVGARVFLGLDLFGNFPPWKQMLGTTATNFYVFDNLDFFVPAYNQIQERLFQGDLATWSPYAVGGTPLLSLPIFGVLSPARMPYLFLPDWLAPAWSKLVELVIAGGGAYLLLRRLRAGKPAALLAALCYPLTGFMLAWASWPQAAVAALIPALFWSVERFVQERRVATAVPIAVVVAWLLFGGFPAVAGLALYAAGAYFLVRLVASRPEWRHALRDVAVAGAAVATGVAASAVQLLPFVRTFLAEVDLSYREAGFERVEPLSYLASTVLPGSFAGNHLPVYRWPFNPIEVNAYLGSAVLVLAGLALLRRTEAPRAARTYLAALAALSVLLIWVQGPLLSWLGALPVFADNPIGRIRALMCFAVAILAALGFDALLRREPRKRLVEALVLIAGVAVLGVVAQTLVSRFGDALSAKREPDLWLAVGGAAVVAVAVLLAGRWRLVAAVVVPVVIAVQGLAASAYYWPTGEREHFYATSEVHTWLAEHTGTDRVATEGLTLWPNTTAPFGIRTVNGHAFTPKPMKELITAIDPRAFGAPTMPSLHAPAATSPGLDRLAARYWVTTQPADLREVFTADGVVVYERPDALSRIRWAPNEVTITDQQDRLAELTSGELPADTVVLSTGGEATDGQPAQVEVLEDGGDTIRVRVDAEGAGYLVVADNVQTDWVATVDGNPVDIVAADHAVGAVHVDGGEHEIELRYSPRGRTTGTWLSLTAVVLLIAAAIPPRFWRRRRQIPVNGR</sequence>